<sequence>MEKNSASTMEEFDFDFDKACMAITTSMSGKMVPDAIWKRYLPRVLKIEIKKVEELYPTLGLRAPVIVQQSICNKFWQLFLEPLPVPWVANDAISVGAGEGMEVDLIKAALEISYKDVKAALRILAKNSIEVEATDSKEPGSDIKTSAKSVEFVTPVIPAVPLPKPDLKSTAKPDLKPTTKPNPKLAPNQALQPGSKPPMSSGRGATQRIQTATLGPATAHSMASTAAPKTWNPTNVAPSPQQSLECITQDIEKMRLKYPSFTTAINLFEATAKESWADDTDDFPVLPMAPKPDLGSGPSVASGFKTGASATPTDFMVEYPFSS</sequence>
<evidence type="ECO:0000256" key="1">
    <source>
        <dbReference type="SAM" id="MobiDB-lite"/>
    </source>
</evidence>
<dbReference type="EMBL" id="SKBN01000059">
    <property type="protein sequence ID" value="TGJ84818.1"/>
    <property type="molecule type" value="Genomic_DNA"/>
</dbReference>
<dbReference type="AlphaFoldDB" id="A0A4Z0YXZ1"/>
<dbReference type="Proteomes" id="UP000297716">
    <property type="component" value="Unassembled WGS sequence"/>
</dbReference>
<feature type="region of interest" description="Disordered" evidence="1">
    <location>
        <begin position="163"/>
        <end position="206"/>
    </location>
</feature>
<gene>
    <name evidence="2" type="ORF">E0Z10_g3981</name>
</gene>
<keyword evidence="3" id="KW-1185">Reference proteome</keyword>
<organism evidence="2 3">
    <name type="scientific">Xylaria hypoxylon</name>
    <dbReference type="NCBI Taxonomy" id="37992"/>
    <lineage>
        <taxon>Eukaryota</taxon>
        <taxon>Fungi</taxon>
        <taxon>Dikarya</taxon>
        <taxon>Ascomycota</taxon>
        <taxon>Pezizomycotina</taxon>
        <taxon>Sordariomycetes</taxon>
        <taxon>Xylariomycetidae</taxon>
        <taxon>Xylariales</taxon>
        <taxon>Xylariaceae</taxon>
        <taxon>Xylaria</taxon>
    </lineage>
</organism>
<reference evidence="2 3" key="1">
    <citation type="submission" date="2019-03" db="EMBL/GenBank/DDBJ databases">
        <title>Draft genome sequence of Xylaria hypoxylon DSM 108379, a ubiquitous saprotrophic-parasitic fungi on hardwood.</title>
        <authorList>
            <person name="Buettner E."/>
            <person name="Leonhardt S."/>
            <person name="Gebauer A.M."/>
            <person name="Liers C."/>
            <person name="Hofrichter M."/>
            <person name="Kellner H."/>
        </authorList>
    </citation>
    <scope>NUCLEOTIDE SEQUENCE [LARGE SCALE GENOMIC DNA]</scope>
    <source>
        <strain evidence="2 3">DSM 108379</strain>
    </source>
</reference>
<feature type="compositionally biased region" description="Basic and acidic residues" evidence="1">
    <location>
        <begin position="165"/>
        <end position="177"/>
    </location>
</feature>
<proteinExistence type="predicted"/>
<name>A0A4Z0YXZ1_9PEZI</name>
<comment type="caution">
    <text evidence="2">The sequence shown here is derived from an EMBL/GenBank/DDBJ whole genome shotgun (WGS) entry which is preliminary data.</text>
</comment>
<evidence type="ECO:0000313" key="3">
    <source>
        <dbReference type="Proteomes" id="UP000297716"/>
    </source>
</evidence>
<dbReference type="OrthoDB" id="4765920at2759"/>
<accession>A0A4Z0YXZ1</accession>
<evidence type="ECO:0000313" key="2">
    <source>
        <dbReference type="EMBL" id="TGJ84818.1"/>
    </source>
</evidence>
<protein>
    <submittedName>
        <fullName evidence="2">Uncharacterized protein</fullName>
    </submittedName>
</protein>